<reference evidence="2" key="1">
    <citation type="submission" date="2018-05" db="EMBL/GenBank/DDBJ databases">
        <authorList>
            <person name="Lanie J.A."/>
            <person name="Ng W.-L."/>
            <person name="Kazmierczak K.M."/>
            <person name="Andrzejewski T.M."/>
            <person name="Davidsen T.M."/>
            <person name="Wayne K.J."/>
            <person name="Tettelin H."/>
            <person name="Glass J.I."/>
            <person name="Rusch D."/>
            <person name="Podicherti R."/>
            <person name="Tsui H.-C.T."/>
            <person name="Winkler M.E."/>
        </authorList>
    </citation>
    <scope>NUCLEOTIDE SEQUENCE</scope>
</reference>
<keyword evidence="1" id="KW-1133">Transmembrane helix</keyword>
<accession>A0A382T111</accession>
<keyword evidence="1" id="KW-0472">Membrane</keyword>
<protein>
    <submittedName>
        <fullName evidence="2">Uncharacterized protein</fullName>
    </submittedName>
</protein>
<evidence type="ECO:0000256" key="1">
    <source>
        <dbReference type="SAM" id="Phobius"/>
    </source>
</evidence>
<proteinExistence type="predicted"/>
<sequence>MTVHVVISYSCAIFIQVIVLHQNLIQIRTIALTGTDPGLLSRHYWR</sequence>
<name>A0A382T111_9ZZZZ</name>
<evidence type="ECO:0000313" key="2">
    <source>
        <dbReference type="EMBL" id="SVD15844.1"/>
    </source>
</evidence>
<keyword evidence="1" id="KW-0812">Transmembrane</keyword>
<gene>
    <name evidence="2" type="ORF">METZ01_LOCUS368698</name>
</gene>
<organism evidence="2">
    <name type="scientific">marine metagenome</name>
    <dbReference type="NCBI Taxonomy" id="408172"/>
    <lineage>
        <taxon>unclassified sequences</taxon>
        <taxon>metagenomes</taxon>
        <taxon>ecological metagenomes</taxon>
    </lineage>
</organism>
<dbReference type="AlphaFoldDB" id="A0A382T111"/>
<feature type="transmembrane region" description="Helical" evidence="1">
    <location>
        <begin position="6"/>
        <end position="25"/>
    </location>
</feature>
<dbReference type="EMBL" id="UINC01133108">
    <property type="protein sequence ID" value="SVD15844.1"/>
    <property type="molecule type" value="Genomic_DNA"/>
</dbReference>
<feature type="non-terminal residue" evidence="2">
    <location>
        <position position="46"/>
    </location>
</feature>